<proteinExistence type="predicted"/>
<dbReference type="EMBL" id="PQXH01000051">
    <property type="protein sequence ID" value="TGO14556.1"/>
    <property type="molecule type" value="Genomic_DNA"/>
</dbReference>
<accession>A0A4Z1EQE6</accession>
<reference evidence="1 2" key="1">
    <citation type="submission" date="2017-12" db="EMBL/GenBank/DDBJ databases">
        <title>Comparative genomics of Botrytis spp.</title>
        <authorList>
            <person name="Valero-Jimenez C.A."/>
            <person name="Tapia P."/>
            <person name="Veloso J."/>
            <person name="Silva-Moreno E."/>
            <person name="Staats M."/>
            <person name="Valdes J.H."/>
            <person name="Van Kan J.A.L."/>
        </authorList>
    </citation>
    <scope>NUCLEOTIDE SEQUENCE [LARGE SCALE GENOMIC DNA]</scope>
    <source>
        <strain evidence="1 2">Bt9001</strain>
    </source>
</reference>
<organism evidence="1 2">
    <name type="scientific">Botrytis tulipae</name>
    <dbReference type="NCBI Taxonomy" id="87230"/>
    <lineage>
        <taxon>Eukaryota</taxon>
        <taxon>Fungi</taxon>
        <taxon>Dikarya</taxon>
        <taxon>Ascomycota</taxon>
        <taxon>Pezizomycotina</taxon>
        <taxon>Leotiomycetes</taxon>
        <taxon>Helotiales</taxon>
        <taxon>Sclerotiniaceae</taxon>
        <taxon>Botrytis</taxon>
    </lineage>
</organism>
<sequence>MVSGGIKYYHVSSINSKSETDVPTAVPKLEPWNKNIIALKCRYRTDISSALRQTITGTPTAQSDLFICGDDKHGISVK</sequence>
<dbReference type="Proteomes" id="UP000297777">
    <property type="component" value="Unassembled WGS sequence"/>
</dbReference>
<dbReference type="AlphaFoldDB" id="A0A4Z1EQE6"/>
<keyword evidence="2" id="KW-1185">Reference proteome</keyword>
<name>A0A4Z1EQE6_9HELO</name>
<protein>
    <submittedName>
        <fullName evidence="1">Uncharacterized protein</fullName>
    </submittedName>
</protein>
<comment type="caution">
    <text evidence="1">The sequence shown here is derived from an EMBL/GenBank/DDBJ whole genome shotgun (WGS) entry which is preliminary data.</text>
</comment>
<evidence type="ECO:0000313" key="1">
    <source>
        <dbReference type="EMBL" id="TGO14556.1"/>
    </source>
</evidence>
<evidence type="ECO:0000313" key="2">
    <source>
        <dbReference type="Proteomes" id="UP000297777"/>
    </source>
</evidence>
<gene>
    <name evidence="1" type="ORF">BTUL_0051g00210</name>
</gene>